<feature type="chain" id="PRO_5047482197" evidence="2">
    <location>
        <begin position="18"/>
        <end position="534"/>
    </location>
</feature>
<proteinExistence type="predicted"/>
<evidence type="ECO:0000259" key="3">
    <source>
        <dbReference type="Pfam" id="PF13449"/>
    </source>
</evidence>
<dbReference type="InterPro" id="IPR027372">
    <property type="entry name" value="Phytase-like_dom"/>
</dbReference>
<gene>
    <name evidence="4" type="ORF">BZA70DRAFT_64490</name>
</gene>
<sequence>MYKSLLSALALSSSVLASPLLKRASTSSYVNQTTCDSLEYTYDSMVAWGFLAGNAVDNYGDTIGFGSSITLERPSVKVTTLADGSKNYSATVYNLPDRGWNTMGTTNFEPRIYKFEISFVPEPSGSFHPNLKWNLLDTLILTDPYGNPLTGFDCDTTLTFPDMPDIPAATFEHNGWYDFGGQDESVRVCFDAETLNVINGSIENGFWITDEYGPYLYRFNSRGMMVEAIRPPEAIVPYRNGTQSFSADSPREGSDIDGDDITPADPDSGRDNNHGFEGASISPDGKYLFALLQAATVQDGGTKKYQSSYSRLVKYDISTPGASEFVGEYIVKLPTYHNPDKSDKKNPETAAQSELYALSESQFFVLARDSGRGHGQSESESLYRHIDVFDISNATDIHSVDEYNVVGGAVAPDGVLVDDITTATLCPFLDVNVNSQLNKFGGGLHNGGDQEWELLNEKWEGMVLIPADGASGADNKYYAIITSDDDFMTQHGYVNFGKHTYRDDAGYNLDNQALVFEITLPSSLKPFGEFPAGS</sequence>
<keyword evidence="2" id="KW-0732">Signal</keyword>
<feature type="signal peptide" evidence="2">
    <location>
        <begin position="1"/>
        <end position="17"/>
    </location>
</feature>
<protein>
    <submittedName>
        <fullName evidence="4">3-phytase</fullName>
    </submittedName>
</protein>
<dbReference type="GeneID" id="90040804"/>
<evidence type="ECO:0000256" key="1">
    <source>
        <dbReference type="SAM" id="MobiDB-lite"/>
    </source>
</evidence>
<dbReference type="Pfam" id="PF13449">
    <property type="entry name" value="Phytase-like"/>
    <property type="match status" value="1"/>
</dbReference>
<dbReference type="PANTHER" id="PTHR37957">
    <property type="entry name" value="BLR7070 PROTEIN"/>
    <property type="match status" value="1"/>
</dbReference>
<dbReference type="RefSeq" id="XP_064766977.1">
    <property type="nucleotide sequence ID" value="XM_064915292.1"/>
</dbReference>
<dbReference type="EMBL" id="JBBJBU010000010">
    <property type="protein sequence ID" value="KAK7203944.1"/>
    <property type="molecule type" value="Genomic_DNA"/>
</dbReference>
<evidence type="ECO:0000256" key="2">
    <source>
        <dbReference type="SAM" id="SignalP"/>
    </source>
</evidence>
<accession>A0ABR1F283</accession>
<comment type="caution">
    <text evidence="4">The sequence shown here is derived from an EMBL/GenBank/DDBJ whole genome shotgun (WGS) entry which is preliminary data.</text>
</comment>
<dbReference type="PANTHER" id="PTHR37957:SF1">
    <property type="entry name" value="PHYTASE-LIKE DOMAIN-CONTAINING PROTEIN"/>
    <property type="match status" value="1"/>
</dbReference>
<reference evidence="4 5" key="1">
    <citation type="submission" date="2024-03" db="EMBL/GenBank/DDBJ databases">
        <title>Genome-scale model development and genomic sequencing of the oleaginous clade Lipomyces.</title>
        <authorList>
            <consortium name="Lawrence Berkeley National Laboratory"/>
            <person name="Czajka J.J."/>
            <person name="Han Y."/>
            <person name="Kim J."/>
            <person name="Mondo S.J."/>
            <person name="Hofstad B.A."/>
            <person name="Robles A."/>
            <person name="Haridas S."/>
            <person name="Riley R."/>
            <person name="LaButti K."/>
            <person name="Pangilinan J."/>
            <person name="Andreopoulos W."/>
            <person name="Lipzen A."/>
            <person name="Yan J."/>
            <person name="Wang M."/>
            <person name="Ng V."/>
            <person name="Grigoriev I.V."/>
            <person name="Spatafora J.W."/>
            <person name="Magnuson J.K."/>
            <person name="Baker S.E."/>
            <person name="Pomraning K.R."/>
        </authorList>
    </citation>
    <scope>NUCLEOTIDE SEQUENCE [LARGE SCALE GENOMIC DNA]</scope>
    <source>
        <strain evidence="4 5">Phaff 52-87</strain>
    </source>
</reference>
<feature type="region of interest" description="Disordered" evidence="1">
    <location>
        <begin position="239"/>
        <end position="277"/>
    </location>
</feature>
<feature type="domain" description="Phytase-like" evidence="3">
    <location>
        <begin position="109"/>
        <end position="487"/>
    </location>
</feature>
<dbReference type="Proteomes" id="UP001498771">
    <property type="component" value="Unassembled WGS sequence"/>
</dbReference>
<name>A0ABR1F283_9ASCO</name>
<keyword evidence="5" id="KW-1185">Reference proteome</keyword>
<evidence type="ECO:0000313" key="5">
    <source>
        <dbReference type="Proteomes" id="UP001498771"/>
    </source>
</evidence>
<organism evidence="4 5">
    <name type="scientific">Myxozyma melibiosi</name>
    <dbReference type="NCBI Taxonomy" id="54550"/>
    <lineage>
        <taxon>Eukaryota</taxon>
        <taxon>Fungi</taxon>
        <taxon>Dikarya</taxon>
        <taxon>Ascomycota</taxon>
        <taxon>Saccharomycotina</taxon>
        <taxon>Lipomycetes</taxon>
        <taxon>Lipomycetales</taxon>
        <taxon>Lipomycetaceae</taxon>
        <taxon>Myxozyma</taxon>
    </lineage>
</organism>
<evidence type="ECO:0000313" key="4">
    <source>
        <dbReference type="EMBL" id="KAK7203944.1"/>
    </source>
</evidence>